<accession>A0A1X2IAP9</accession>
<gene>
    <name evidence="2" type="ORF">BCR42DRAFT_420094</name>
</gene>
<evidence type="ECO:0000313" key="2">
    <source>
        <dbReference type="EMBL" id="ORZ12846.1"/>
    </source>
</evidence>
<organism evidence="2 3">
    <name type="scientific">Absidia repens</name>
    <dbReference type="NCBI Taxonomy" id="90262"/>
    <lineage>
        <taxon>Eukaryota</taxon>
        <taxon>Fungi</taxon>
        <taxon>Fungi incertae sedis</taxon>
        <taxon>Mucoromycota</taxon>
        <taxon>Mucoromycotina</taxon>
        <taxon>Mucoromycetes</taxon>
        <taxon>Mucorales</taxon>
        <taxon>Cunninghamellaceae</taxon>
        <taxon>Absidia</taxon>
    </lineage>
</organism>
<feature type="region of interest" description="Disordered" evidence="1">
    <location>
        <begin position="86"/>
        <end position="108"/>
    </location>
</feature>
<dbReference type="Pfam" id="PF12855">
    <property type="entry name" value="Ecl1"/>
    <property type="match status" value="1"/>
</dbReference>
<dbReference type="AlphaFoldDB" id="A0A1X2IAP9"/>
<dbReference type="EMBL" id="MCGE01000018">
    <property type="protein sequence ID" value="ORZ12846.1"/>
    <property type="molecule type" value="Genomic_DNA"/>
</dbReference>
<sequence>MSDLQWCTTCDKAIQAYSNSLYCSEECLRQDAINHHPLLGYDFPEFKDFPRRTSLSPSMISLSPTLSTTSTMSSVSPTLSPLPSTFALHQPSSSHHQRQPSTGSTTYPSSLSDDIFHLESAVNSKNNTKYNSSSSSTLTGPTAHHQSILFYV</sequence>
<proteinExistence type="predicted"/>
<reference evidence="2 3" key="1">
    <citation type="submission" date="2016-07" db="EMBL/GenBank/DDBJ databases">
        <title>Pervasive Adenine N6-methylation of Active Genes in Fungi.</title>
        <authorList>
            <consortium name="DOE Joint Genome Institute"/>
            <person name="Mondo S.J."/>
            <person name="Dannebaum R.O."/>
            <person name="Kuo R.C."/>
            <person name="Labutti K."/>
            <person name="Haridas S."/>
            <person name="Kuo A."/>
            <person name="Salamov A."/>
            <person name="Ahrendt S.R."/>
            <person name="Lipzen A."/>
            <person name="Sullivan W."/>
            <person name="Andreopoulos W.B."/>
            <person name="Clum A."/>
            <person name="Lindquist E."/>
            <person name="Daum C."/>
            <person name="Ramamoorthy G.K."/>
            <person name="Gryganskyi A."/>
            <person name="Culley D."/>
            <person name="Magnuson J.K."/>
            <person name="James T.Y."/>
            <person name="O'Malley M.A."/>
            <person name="Stajich J.E."/>
            <person name="Spatafora J.W."/>
            <person name="Visel A."/>
            <person name="Grigoriev I.V."/>
        </authorList>
    </citation>
    <scope>NUCLEOTIDE SEQUENCE [LARGE SCALE GENOMIC DNA]</scope>
    <source>
        <strain evidence="2 3">NRRL 1336</strain>
    </source>
</reference>
<dbReference type="OrthoDB" id="2380640at2759"/>
<protein>
    <submittedName>
        <fullName evidence="2">Uncharacterized protein</fullName>
    </submittedName>
</protein>
<keyword evidence="3" id="KW-1185">Reference proteome</keyword>
<comment type="caution">
    <text evidence="2">The sequence shown here is derived from an EMBL/GenBank/DDBJ whole genome shotgun (WGS) entry which is preliminary data.</text>
</comment>
<name>A0A1X2IAP9_9FUNG</name>
<dbReference type="Proteomes" id="UP000193560">
    <property type="component" value="Unassembled WGS sequence"/>
</dbReference>
<dbReference type="InterPro" id="IPR024368">
    <property type="entry name" value="Ecl1/2/3"/>
</dbReference>
<evidence type="ECO:0000256" key="1">
    <source>
        <dbReference type="SAM" id="MobiDB-lite"/>
    </source>
</evidence>
<evidence type="ECO:0000313" key="3">
    <source>
        <dbReference type="Proteomes" id="UP000193560"/>
    </source>
</evidence>